<reference evidence="1 2" key="1">
    <citation type="submission" date="2014-04" db="EMBL/GenBank/DDBJ databases">
        <title>Evolutionary Origins and Diversification of the Mycorrhizal Mutualists.</title>
        <authorList>
            <consortium name="DOE Joint Genome Institute"/>
            <consortium name="Mycorrhizal Genomics Consortium"/>
            <person name="Kohler A."/>
            <person name="Kuo A."/>
            <person name="Nagy L.G."/>
            <person name="Floudas D."/>
            <person name="Copeland A."/>
            <person name="Barry K.W."/>
            <person name="Cichocki N."/>
            <person name="Veneault-Fourrey C."/>
            <person name="LaButti K."/>
            <person name="Lindquist E.A."/>
            <person name="Lipzen A."/>
            <person name="Lundell T."/>
            <person name="Morin E."/>
            <person name="Murat C."/>
            <person name="Riley R."/>
            <person name="Ohm R."/>
            <person name="Sun H."/>
            <person name="Tunlid A."/>
            <person name="Henrissat B."/>
            <person name="Grigoriev I.V."/>
            <person name="Hibbett D.S."/>
            <person name="Martin F."/>
        </authorList>
    </citation>
    <scope>NUCLEOTIDE SEQUENCE [LARGE SCALE GENOMIC DNA]</scope>
    <source>
        <strain evidence="1 2">Koide BX008</strain>
    </source>
</reference>
<name>A0A0C2SKX9_AMAMK</name>
<evidence type="ECO:0000313" key="2">
    <source>
        <dbReference type="Proteomes" id="UP000054549"/>
    </source>
</evidence>
<dbReference type="HOGENOM" id="CLU_3068151_0_0_1"/>
<dbReference type="InParanoid" id="A0A0C2SKX9"/>
<sequence length="53" mass="6066">MPRLIPEQLEDRDIAADLLVYHFLRIRQGPFSPSMFLDQLNGAPDFVAVYFAA</sequence>
<keyword evidence="2" id="KW-1185">Reference proteome</keyword>
<dbReference type="AlphaFoldDB" id="A0A0C2SKX9"/>
<dbReference type="Proteomes" id="UP000054549">
    <property type="component" value="Unassembled WGS sequence"/>
</dbReference>
<gene>
    <name evidence="1" type="ORF">M378DRAFT_163813</name>
</gene>
<accession>A0A0C2SKX9</accession>
<evidence type="ECO:0000313" key="1">
    <source>
        <dbReference type="EMBL" id="KIL63885.1"/>
    </source>
</evidence>
<organism evidence="1 2">
    <name type="scientific">Amanita muscaria (strain Koide BX008)</name>
    <dbReference type="NCBI Taxonomy" id="946122"/>
    <lineage>
        <taxon>Eukaryota</taxon>
        <taxon>Fungi</taxon>
        <taxon>Dikarya</taxon>
        <taxon>Basidiomycota</taxon>
        <taxon>Agaricomycotina</taxon>
        <taxon>Agaricomycetes</taxon>
        <taxon>Agaricomycetidae</taxon>
        <taxon>Agaricales</taxon>
        <taxon>Pluteineae</taxon>
        <taxon>Amanitaceae</taxon>
        <taxon>Amanita</taxon>
    </lineage>
</organism>
<protein>
    <submittedName>
        <fullName evidence="1">Uncharacterized protein</fullName>
    </submittedName>
</protein>
<proteinExistence type="predicted"/>
<dbReference type="EMBL" id="KN818254">
    <property type="protein sequence ID" value="KIL63885.1"/>
    <property type="molecule type" value="Genomic_DNA"/>
</dbReference>